<dbReference type="InterPro" id="IPR036397">
    <property type="entry name" value="RNaseH_sf"/>
</dbReference>
<evidence type="ECO:0000313" key="1">
    <source>
        <dbReference type="EMBL" id="KAJ8874377.1"/>
    </source>
</evidence>
<organism evidence="1 2">
    <name type="scientific">Dryococelus australis</name>
    <dbReference type="NCBI Taxonomy" id="614101"/>
    <lineage>
        <taxon>Eukaryota</taxon>
        <taxon>Metazoa</taxon>
        <taxon>Ecdysozoa</taxon>
        <taxon>Arthropoda</taxon>
        <taxon>Hexapoda</taxon>
        <taxon>Insecta</taxon>
        <taxon>Pterygota</taxon>
        <taxon>Neoptera</taxon>
        <taxon>Polyneoptera</taxon>
        <taxon>Phasmatodea</taxon>
        <taxon>Verophasmatodea</taxon>
        <taxon>Anareolatae</taxon>
        <taxon>Phasmatidae</taxon>
        <taxon>Eurycanthinae</taxon>
        <taxon>Dryococelus</taxon>
    </lineage>
</organism>
<accession>A0ABQ9GQS2</accession>
<name>A0ABQ9GQS2_9NEOP</name>
<sequence>MRSLPTYSPFMAGTLGAIFFQQDNSLSHIARIAQDCLSRALTVPWPARSPDKSPVDHASRVHHEQPFPASLACFGRWFSVTGWSGFAFGRSVPASNPHLFPSSWRTGFPVHVMSKDAIAETGARRMTHGVPSSYYVNDGRFCTMGVSTSSHLEPVQTIEMYACTTMKDGRSRATRAALQHHGFPLVDERPIMNAVEYRVVSGVVWSHRTMVSSNTDTYRTGVLAVVDVAWQFDIGKWVCRLVDSDVIRDCVSCTGQTEWGATTEACEEYLKFRRPMAEKPLGLTDHLANLPCRRLLVHRRYVVRKFLGSNPRWQWTAETVHVGAALPPPCPDCISELKETSCPQPPQGQSVFSEDCLDDGHTATTPLSPSLYTSSEGIFRISQEIPGERSPGPFLIPTPERVFFETIAASVRNGGFPQGQNASLMHPFIYLNCNGCLFEIWLGYTFENKIGKHVTNAMKIALREREPNLLQTDRGYEFFSMLFRKLMTDYGINHYAMDLKLGLLLPEIVEFYNSKYLRTIKMVSKEVKDNHLLKTIYNNVKVIDKRKQKFTWQIYTVYYIETYDGEPIKGRFYKHKLKKTFSNIPWCRDLKAIDQLQVWGVRGRSGQGGKVLLSQNQTGIGEEHWSRGLVRRINEESTKDKTITRAVLVHIKSQGPSTIGSGRNCRGPSATFDKYESTAYEHPFSRAEDYQARPSRDEELVLFAALMFAVADFPPAGNFSREVHLFSFVVHR</sequence>
<dbReference type="InterPro" id="IPR012337">
    <property type="entry name" value="RNaseH-like_sf"/>
</dbReference>
<proteinExistence type="predicted"/>
<gene>
    <name evidence="1" type="ORF">PR048_025225</name>
</gene>
<dbReference type="Proteomes" id="UP001159363">
    <property type="component" value="Chromosome 9"/>
</dbReference>
<evidence type="ECO:0008006" key="3">
    <source>
        <dbReference type="Google" id="ProtNLM"/>
    </source>
</evidence>
<protein>
    <recommendedName>
        <fullName evidence="3">Integrase catalytic domain-containing protein</fullName>
    </recommendedName>
</protein>
<comment type="caution">
    <text evidence="1">The sequence shown here is derived from an EMBL/GenBank/DDBJ whole genome shotgun (WGS) entry which is preliminary data.</text>
</comment>
<reference evidence="1 2" key="1">
    <citation type="submission" date="2023-02" db="EMBL/GenBank/DDBJ databases">
        <title>LHISI_Scaffold_Assembly.</title>
        <authorList>
            <person name="Stuart O.P."/>
            <person name="Cleave R."/>
            <person name="Magrath M.J.L."/>
            <person name="Mikheyev A.S."/>
        </authorList>
    </citation>
    <scope>NUCLEOTIDE SEQUENCE [LARGE SCALE GENOMIC DNA]</scope>
    <source>
        <strain evidence="1">Daus_M_001</strain>
        <tissue evidence="1">Leg muscle</tissue>
    </source>
</reference>
<dbReference type="SUPFAM" id="SSF53098">
    <property type="entry name" value="Ribonuclease H-like"/>
    <property type="match status" value="1"/>
</dbReference>
<dbReference type="EMBL" id="JARBHB010000010">
    <property type="protein sequence ID" value="KAJ8874377.1"/>
    <property type="molecule type" value="Genomic_DNA"/>
</dbReference>
<evidence type="ECO:0000313" key="2">
    <source>
        <dbReference type="Proteomes" id="UP001159363"/>
    </source>
</evidence>
<keyword evidence="2" id="KW-1185">Reference proteome</keyword>
<dbReference type="Gene3D" id="3.30.420.10">
    <property type="entry name" value="Ribonuclease H-like superfamily/Ribonuclease H"/>
    <property type="match status" value="1"/>
</dbReference>